<dbReference type="Pfam" id="PF02277">
    <property type="entry name" value="DBI_PRT"/>
    <property type="match status" value="1"/>
</dbReference>
<evidence type="ECO:0000256" key="7">
    <source>
        <dbReference type="ARBA" id="ARBA00022679"/>
    </source>
</evidence>
<dbReference type="GeneID" id="97491616"/>
<organism evidence="10 11">
    <name type="scientific">Megasphaera elsdenii</name>
    <dbReference type="NCBI Taxonomy" id="907"/>
    <lineage>
        <taxon>Bacteria</taxon>
        <taxon>Bacillati</taxon>
        <taxon>Bacillota</taxon>
        <taxon>Negativicutes</taxon>
        <taxon>Veillonellales</taxon>
        <taxon>Veillonellaceae</taxon>
        <taxon>Megasphaera</taxon>
    </lineage>
</organism>
<dbReference type="InterPro" id="IPR036087">
    <property type="entry name" value="Nict_dMeBzImd_PRibTrfase_sf"/>
</dbReference>
<evidence type="ECO:0000313" key="10">
    <source>
        <dbReference type="EMBL" id="AVO27154.1"/>
    </source>
</evidence>
<comment type="catalytic activity">
    <reaction evidence="9">
        <text>5,6-dimethylbenzimidazole + nicotinate beta-D-ribonucleotide = alpha-ribazole 5'-phosphate + nicotinate + H(+)</text>
        <dbReference type="Rhea" id="RHEA:11196"/>
        <dbReference type="ChEBI" id="CHEBI:15378"/>
        <dbReference type="ChEBI" id="CHEBI:15890"/>
        <dbReference type="ChEBI" id="CHEBI:32544"/>
        <dbReference type="ChEBI" id="CHEBI:57502"/>
        <dbReference type="ChEBI" id="CHEBI:57918"/>
        <dbReference type="EC" id="2.4.2.21"/>
    </reaction>
</comment>
<proteinExistence type="inferred from homology"/>
<gene>
    <name evidence="10" type="ORF">C6Y28_05790</name>
</gene>
<dbReference type="UniPathway" id="UPA00061">
    <property type="reaction ID" value="UER00516"/>
</dbReference>
<dbReference type="Gene3D" id="1.10.1610.10">
    <property type="match status" value="1"/>
</dbReference>
<dbReference type="GO" id="GO:0009236">
    <property type="term" value="P:cobalamin biosynthetic process"/>
    <property type="evidence" value="ECO:0007669"/>
    <property type="project" value="UniProtKB-KW"/>
</dbReference>
<keyword evidence="7 10" id="KW-0808">Transferase</keyword>
<dbReference type="EMBL" id="CP027569">
    <property type="protein sequence ID" value="AVO27154.1"/>
    <property type="molecule type" value="Genomic_DNA"/>
</dbReference>
<comment type="pathway">
    <text evidence="1">Nucleoside biosynthesis; alpha-ribazole biosynthesis; alpha-ribazole from 5,6-dimethylbenzimidazole: step 1/2.</text>
</comment>
<accession>A0A269TFE5</accession>
<dbReference type="InterPro" id="IPR023195">
    <property type="entry name" value="Nict_dMeBzImd_PRibTrfase_N"/>
</dbReference>
<keyword evidence="5" id="KW-0169">Cobalamin biosynthesis</keyword>
<evidence type="ECO:0000256" key="2">
    <source>
        <dbReference type="ARBA" id="ARBA00007110"/>
    </source>
</evidence>
<name>A0A269TFE5_MEGEL</name>
<evidence type="ECO:0000256" key="5">
    <source>
        <dbReference type="ARBA" id="ARBA00022573"/>
    </source>
</evidence>
<evidence type="ECO:0000256" key="6">
    <source>
        <dbReference type="ARBA" id="ARBA00022676"/>
    </source>
</evidence>
<dbReference type="PANTHER" id="PTHR43463">
    <property type="entry name" value="NICOTINATE-NUCLEOTIDE--DIMETHYLBENZIMIDAZOLE PHOSPHORIBOSYLTRANSFERASE"/>
    <property type="match status" value="1"/>
</dbReference>
<dbReference type="AlphaFoldDB" id="A0A269TFE5"/>
<dbReference type="PANTHER" id="PTHR43463:SF1">
    <property type="entry name" value="NICOTINATE-NUCLEOTIDE--DIMETHYLBENZIMIDAZOLE PHOSPHORIBOSYLTRANSFERASE"/>
    <property type="match status" value="1"/>
</dbReference>
<dbReference type="OrthoDB" id="9781491at2"/>
<evidence type="ECO:0000256" key="4">
    <source>
        <dbReference type="ARBA" id="ARBA00015486"/>
    </source>
</evidence>
<comment type="similarity">
    <text evidence="2">Belongs to the CobT family.</text>
</comment>
<evidence type="ECO:0000313" key="11">
    <source>
        <dbReference type="Proteomes" id="UP000238358"/>
    </source>
</evidence>
<dbReference type="Gene3D" id="3.40.50.10210">
    <property type="match status" value="1"/>
</dbReference>
<evidence type="ECO:0000256" key="8">
    <source>
        <dbReference type="ARBA" id="ARBA00030686"/>
    </source>
</evidence>
<dbReference type="InterPro" id="IPR003200">
    <property type="entry name" value="Nict_dMeBzImd_PRibTrfase"/>
</dbReference>
<keyword evidence="6 10" id="KW-0328">Glycosyltransferase</keyword>
<dbReference type="GO" id="GO:0008939">
    <property type="term" value="F:nicotinate-nucleotide-dimethylbenzimidazole phosphoribosyltransferase activity"/>
    <property type="evidence" value="ECO:0007669"/>
    <property type="project" value="UniProtKB-EC"/>
</dbReference>
<dbReference type="RefSeq" id="WP_014015632.1">
    <property type="nucleotide sequence ID" value="NZ_AP031433.1"/>
</dbReference>
<evidence type="ECO:0000256" key="1">
    <source>
        <dbReference type="ARBA" id="ARBA00005049"/>
    </source>
</evidence>
<dbReference type="EC" id="2.4.2.21" evidence="3"/>
<evidence type="ECO:0000256" key="9">
    <source>
        <dbReference type="ARBA" id="ARBA00047340"/>
    </source>
</evidence>
<sequence length="333" mass="36295">MDQVLEQIISAIEPMDLAKTAECYQRLASLTIRQDSKLSYLAGRIAGVQGTLHPEKLQKAVVVFAADHAVDGGENKTNGKNSKADALEIATGRGPINKVAHRIGAGVMLLDMGLEEDIPESQGVQDLKVMHGSHFWARQDAMSEDEMMDALFSGLQIGQNLADEGYTAVGLGNLGERGLLTAFILTAVFFRDQLEELPEHMKSGQKLEKLKQIIDQRHFDASDPLDLLRRAGAPDIAAMVGFILSAAQRKLLVIFDNAVTGSAVLIARALCPTIDDYVCASARYLEPVHQMQMKKLGLKPFVEMDQNLDQGMGSAMGLTMLDASVQMMNENLK</sequence>
<dbReference type="CDD" id="cd02439">
    <property type="entry name" value="DMB-PRT_CobT"/>
    <property type="match status" value="1"/>
</dbReference>
<protein>
    <recommendedName>
        <fullName evidence="4">Nicotinate-nucleotide--dimethylbenzimidazole phosphoribosyltransferase</fullName>
        <ecNumber evidence="3">2.4.2.21</ecNumber>
    </recommendedName>
    <alternativeName>
        <fullName evidence="8">N(1)-alpha-phosphoribosyltransferase</fullName>
    </alternativeName>
</protein>
<reference evidence="10 11" key="1">
    <citation type="journal article" date="2018" name="Genome Announc.">
        <title>Complete genomes of two Megasphaera elsdenii strains, NCIMB 702410 and ATCC 25940.</title>
        <authorList>
            <person name="Hatmaker E.A."/>
            <person name="O'Dell K."/>
            <person name="Riley L.A."/>
            <person name="Klingeman D.M."/>
            <person name="Guss A.M."/>
        </authorList>
    </citation>
    <scope>NUCLEOTIDE SEQUENCE [LARGE SCALE GENOMIC DNA]</scope>
    <source>
        <strain evidence="10 11">NCIMB702410</strain>
    </source>
</reference>
<dbReference type="Proteomes" id="UP000238358">
    <property type="component" value="Chromosome"/>
</dbReference>
<evidence type="ECO:0000256" key="3">
    <source>
        <dbReference type="ARBA" id="ARBA00011991"/>
    </source>
</evidence>
<dbReference type="SUPFAM" id="SSF52733">
    <property type="entry name" value="Nicotinate mononucleotide:5,6-dimethylbenzimidazole phosphoribosyltransferase (CobT)"/>
    <property type="match status" value="1"/>
</dbReference>